<sequence>MWTKTNVKSPCDPHTIGVGFKHEHAREIFEGDRRVDFFEVHAENYMGAGGPMHHLLHRIRSDYSVSLHGVGLSIGGAAPLDRDHLRRLQRLIDIYEPFLFSEHLAWSSHEGVFLNDLLPLPYNESTLGHVCAHIDQVQDVLTTRMLLENPATYVTFATSTMPEIDFLRAVVARTGCGLLLDVNNVYVSSVNLGFEASAYIDAFPVEHVGELHLAGFAEDQDSEGARLLIDDHGRAVSEAVWTLYRRVLARHCTAPTLIEWDNEVPDFAALAAEAGRARRLRLAVSPTMAAA</sequence>
<name>A0A1W6ZZA6_9HYPH</name>
<dbReference type="InterPro" id="IPR007801">
    <property type="entry name" value="MbnB/TglH/ChrH"/>
</dbReference>
<evidence type="ECO:0000313" key="2">
    <source>
        <dbReference type="EMBL" id="ARQ02694.1"/>
    </source>
</evidence>
<dbReference type="HAMAP" id="MF_00697">
    <property type="entry name" value="UPF0276"/>
    <property type="match status" value="1"/>
</dbReference>
<comment type="similarity">
    <text evidence="1">Belongs to the UPF0276 family.</text>
</comment>
<dbReference type="OrthoDB" id="9763101at2"/>
<dbReference type="PANTHER" id="PTHR42194">
    <property type="entry name" value="UPF0276 PROTEIN HI_1600"/>
    <property type="match status" value="1"/>
</dbReference>
<dbReference type="NCBIfam" id="NF003818">
    <property type="entry name" value="PRK05409.1"/>
    <property type="match status" value="1"/>
</dbReference>
<reference evidence="2 3" key="1">
    <citation type="submission" date="2017-05" db="EMBL/GenBank/DDBJ databases">
        <title>Full genome sequence of Pseudorhodoplanes sinuspersici.</title>
        <authorList>
            <person name="Dastgheib S.M.M."/>
            <person name="Shavandi M."/>
            <person name="Tirandaz H."/>
        </authorList>
    </citation>
    <scope>NUCLEOTIDE SEQUENCE [LARGE SCALE GENOMIC DNA]</scope>
    <source>
        <strain evidence="2 3">RIPI110</strain>
    </source>
</reference>
<dbReference type="Proteomes" id="UP000194137">
    <property type="component" value="Chromosome"/>
</dbReference>
<proteinExistence type="inferred from homology"/>
<dbReference type="STRING" id="1235591.CAK95_01360"/>
<evidence type="ECO:0000256" key="1">
    <source>
        <dbReference type="HAMAP-Rule" id="MF_00697"/>
    </source>
</evidence>
<accession>A0A1W6ZZA6</accession>
<dbReference type="AlphaFoldDB" id="A0A1W6ZZA6"/>
<dbReference type="PANTHER" id="PTHR42194:SF1">
    <property type="entry name" value="UPF0276 PROTEIN HI_1600"/>
    <property type="match status" value="1"/>
</dbReference>
<dbReference type="InterPro" id="IPR036237">
    <property type="entry name" value="Xyl_isomerase-like_sf"/>
</dbReference>
<gene>
    <name evidence="2" type="ORF">CAK95_01360</name>
</gene>
<dbReference type="KEGG" id="psin:CAK95_01360"/>
<evidence type="ECO:0000313" key="3">
    <source>
        <dbReference type="Proteomes" id="UP000194137"/>
    </source>
</evidence>
<dbReference type="EMBL" id="CP021112">
    <property type="protein sequence ID" value="ARQ02694.1"/>
    <property type="molecule type" value="Genomic_DNA"/>
</dbReference>
<organism evidence="2 3">
    <name type="scientific">Pseudorhodoplanes sinuspersici</name>
    <dbReference type="NCBI Taxonomy" id="1235591"/>
    <lineage>
        <taxon>Bacteria</taxon>
        <taxon>Pseudomonadati</taxon>
        <taxon>Pseudomonadota</taxon>
        <taxon>Alphaproteobacteria</taxon>
        <taxon>Hyphomicrobiales</taxon>
        <taxon>Pseudorhodoplanes</taxon>
    </lineage>
</organism>
<dbReference type="Gene3D" id="3.20.20.150">
    <property type="entry name" value="Divalent-metal-dependent TIM barrel enzymes"/>
    <property type="match status" value="1"/>
</dbReference>
<dbReference type="Pfam" id="PF05114">
    <property type="entry name" value="MbnB_TglH_ChrH"/>
    <property type="match status" value="1"/>
</dbReference>
<dbReference type="SUPFAM" id="SSF51658">
    <property type="entry name" value="Xylose isomerase-like"/>
    <property type="match status" value="1"/>
</dbReference>
<protein>
    <recommendedName>
        <fullName evidence="1">UPF0276 protein CAK95_01360</fullName>
    </recommendedName>
</protein>
<keyword evidence="3" id="KW-1185">Reference proteome</keyword>